<proteinExistence type="predicted"/>
<dbReference type="EMBL" id="CP134213">
    <property type="protein sequence ID" value="WND24044.1"/>
    <property type="molecule type" value="Genomic_DNA"/>
</dbReference>
<organism evidence="1 2">
    <name type="scientific">Streptomyces violaceus</name>
    <name type="common">Streptomyces venezuelae</name>
    <dbReference type="NCBI Taxonomy" id="1936"/>
    <lineage>
        <taxon>Bacteria</taxon>
        <taxon>Bacillati</taxon>
        <taxon>Actinomycetota</taxon>
        <taxon>Actinomycetes</taxon>
        <taxon>Kitasatosporales</taxon>
        <taxon>Streptomycetaceae</taxon>
        <taxon>Streptomyces</taxon>
    </lineage>
</organism>
<reference evidence="1 2" key="1">
    <citation type="submission" date="2023-09" db="EMBL/GenBank/DDBJ databases">
        <title>The genome sequence of Streptomyces anthocyanicus.</title>
        <authorList>
            <person name="Mo P."/>
        </authorList>
    </citation>
    <scope>NUCLEOTIDE SEQUENCE [LARGE SCALE GENOMIC DNA]</scope>
    <source>
        <strain evidence="1 2">JCM 4387</strain>
    </source>
</reference>
<accession>A0ABY9UMC8</accession>
<keyword evidence="2" id="KW-1185">Reference proteome</keyword>
<sequence>MLHPDFVFYSQIAPAKLQAKHGTVLVVVDQPASIGALPLAIARDMGKVRVEEALHVIPQQISHPAMLPRLTDPPHPRSP</sequence>
<dbReference type="Proteomes" id="UP001249394">
    <property type="component" value="Chromosome"/>
</dbReference>
<gene>
    <name evidence="1" type="ORF">RI060_21825</name>
</gene>
<name>A0ABY9UMC8_STRVL</name>
<evidence type="ECO:0000313" key="1">
    <source>
        <dbReference type="EMBL" id="WND24044.1"/>
    </source>
</evidence>
<protein>
    <submittedName>
        <fullName evidence="1">Uncharacterized protein</fullName>
    </submittedName>
</protein>
<evidence type="ECO:0000313" key="2">
    <source>
        <dbReference type="Proteomes" id="UP001249394"/>
    </source>
</evidence>